<dbReference type="InterPro" id="IPR012337">
    <property type="entry name" value="RNaseH-like_sf"/>
</dbReference>
<evidence type="ECO:0000259" key="1">
    <source>
        <dbReference type="PROSITE" id="PS50994"/>
    </source>
</evidence>
<dbReference type="Pfam" id="PF00665">
    <property type="entry name" value="rve"/>
    <property type="match status" value="1"/>
</dbReference>
<feature type="domain" description="Integrase catalytic" evidence="1">
    <location>
        <begin position="1"/>
        <end position="108"/>
    </location>
</feature>
<dbReference type="GO" id="GO:0015074">
    <property type="term" value="P:DNA integration"/>
    <property type="evidence" value="ECO:0007669"/>
    <property type="project" value="InterPro"/>
</dbReference>
<proteinExistence type="predicted"/>
<accession>A0A6D2HQZ0</accession>
<comment type="caution">
    <text evidence="2">The sequence shown here is derived from an EMBL/GenBank/DDBJ whole genome shotgun (WGS) entry which is preliminary data.</text>
</comment>
<dbReference type="SUPFAM" id="SSF53098">
    <property type="entry name" value="Ribonuclease H-like"/>
    <property type="match status" value="1"/>
</dbReference>
<gene>
    <name evidence="2" type="ORF">MERR_LOCUS3715</name>
</gene>
<dbReference type="AlphaFoldDB" id="A0A6D2HQZ0"/>
<dbReference type="GO" id="GO:0003676">
    <property type="term" value="F:nucleic acid binding"/>
    <property type="evidence" value="ECO:0007669"/>
    <property type="project" value="InterPro"/>
</dbReference>
<dbReference type="OrthoDB" id="1934939at2759"/>
<evidence type="ECO:0000313" key="2">
    <source>
        <dbReference type="EMBL" id="CAA7016480.1"/>
    </source>
</evidence>
<protein>
    <recommendedName>
        <fullName evidence="1">Integrase catalytic domain-containing protein</fullName>
    </recommendedName>
</protein>
<name>A0A6D2HQZ0_9BRAS</name>
<dbReference type="InterPro" id="IPR050951">
    <property type="entry name" value="Retrovirus_Pol_polyprotein"/>
</dbReference>
<dbReference type="PANTHER" id="PTHR37984">
    <property type="entry name" value="PROTEIN CBG26694"/>
    <property type="match status" value="1"/>
</dbReference>
<organism evidence="2 3">
    <name type="scientific">Microthlaspi erraticum</name>
    <dbReference type="NCBI Taxonomy" id="1685480"/>
    <lineage>
        <taxon>Eukaryota</taxon>
        <taxon>Viridiplantae</taxon>
        <taxon>Streptophyta</taxon>
        <taxon>Embryophyta</taxon>
        <taxon>Tracheophyta</taxon>
        <taxon>Spermatophyta</taxon>
        <taxon>Magnoliopsida</taxon>
        <taxon>eudicotyledons</taxon>
        <taxon>Gunneridae</taxon>
        <taxon>Pentapetalae</taxon>
        <taxon>rosids</taxon>
        <taxon>malvids</taxon>
        <taxon>Brassicales</taxon>
        <taxon>Brassicaceae</taxon>
        <taxon>Coluteocarpeae</taxon>
        <taxon>Microthlaspi</taxon>
    </lineage>
</organism>
<keyword evidence="3" id="KW-1185">Reference proteome</keyword>
<evidence type="ECO:0000313" key="3">
    <source>
        <dbReference type="Proteomes" id="UP000467841"/>
    </source>
</evidence>
<dbReference type="PROSITE" id="PS50994">
    <property type="entry name" value="INTEGRASE"/>
    <property type="match status" value="1"/>
</dbReference>
<dbReference type="InterPro" id="IPR036397">
    <property type="entry name" value="RNaseH_sf"/>
</dbReference>
<reference evidence="2" key="1">
    <citation type="submission" date="2020-01" db="EMBL/GenBank/DDBJ databases">
        <authorList>
            <person name="Mishra B."/>
        </authorList>
    </citation>
    <scope>NUCLEOTIDE SEQUENCE [LARGE SCALE GENOMIC DNA]</scope>
</reference>
<dbReference type="Gene3D" id="3.30.420.10">
    <property type="entry name" value="Ribonuclease H-like superfamily/Ribonuclease H"/>
    <property type="match status" value="1"/>
</dbReference>
<dbReference type="EMBL" id="CACVBM020000222">
    <property type="protein sequence ID" value="CAA7016480.1"/>
    <property type="molecule type" value="Genomic_DNA"/>
</dbReference>
<dbReference type="Proteomes" id="UP000467841">
    <property type="component" value="Unassembled WGS sequence"/>
</dbReference>
<dbReference type="InterPro" id="IPR001584">
    <property type="entry name" value="Integrase_cat-core"/>
</dbReference>
<sequence>MRWAMDIVGPMTPFGKKHHQYLLVVTDYFMKWVEAKAYPKIEAVDVTDFIWTEILCRHGIPHEIVTDNGPQFTSRSFKRFYKKYKIKLTHSTPRYPQGNGQAEATKPS</sequence>
<dbReference type="PANTHER" id="PTHR37984:SF5">
    <property type="entry name" value="PROTEIN NYNRIN-LIKE"/>
    <property type="match status" value="1"/>
</dbReference>